<proteinExistence type="predicted"/>
<sequence length="84" mass="9536">MPWGKQETRQQKSDPILFAQQRDPDLCFVLFPSANLTALSAAVSLESLLLQVRQQPAARQIETISYDPQARRIDIHFVPSSQNK</sequence>
<dbReference type="Proteomes" id="UP000029278">
    <property type="component" value="Unassembled WGS sequence"/>
</dbReference>
<dbReference type="GeneID" id="77009467"/>
<keyword evidence="2" id="KW-1185">Reference proteome</keyword>
<comment type="caution">
    <text evidence="1">The sequence shown here is derived from an EMBL/GenBank/DDBJ whole genome shotgun (WGS) entry which is preliminary data.</text>
</comment>
<dbReference type="HOGENOM" id="CLU_2651061_0_0_9"/>
<evidence type="ECO:0000313" key="1">
    <source>
        <dbReference type="EMBL" id="KFN07294.1"/>
    </source>
</evidence>
<dbReference type="AlphaFoldDB" id="A0A090Z7P5"/>
<dbReference type="EMBL" id="JMQA01000035">
    <property type="protein sequence ID" value="KFN07294.1"/>
    <property type="molecule type" value="Genomic_DNA"/>
</dbReference>
<gene>
    <name evidence="1" type="ORF">DJ90_5683</name>
</gene>
<evidence type="ECO:0000313" key="2">
    <source>
        <dbReference type="Proteomes" id="UP000029278"/>
    </source>
</evidence>
<accession>A0A090Z7P5</accession>
<reference evidence="1 2" key="1">
    <citation type="submission" date="2014-04" db="EMBL/GenBank/DDBJ databases">
        <authorList>
            <person name="Bishop-Lilly K.A."/>
            <person name="Broomall S.M."/>
            <person name="Chain P.S."/>
            <person name="Chertkov O."/>
            <person name="Coyne S.R."/>
            <person name="Daligault H.E."/>
            <person name="Davenport K.W."/>
            <person name="Erkkila T."/>
            <person name="Frey K.G."/>
            <person name="Gibbons H.S."/>
            <person name="Gu W."/>
            <person name="Jaissle J."/>
            <person name="Johnson S.L."/>
            <person name="Koroleva G.I."/>
            <person name="Ladner J.T."/>
            <person name="Lo C.-C."/>
            <person name="Minogue T.D."/>
            <person name="Munk C."/>
            <person name="Palacios G.F."/>
            <person name="Redden C.L."/>
            <person name="Rosenzweig C.N."/>
            <person name="Scholz M.B."/>
            <person name="Teshima H."/>
            <person name="Xu Y."/>
        </authorList>
    </citation>
    <scope>NUCLEOTIDE SEQUENCE [LARGE SCALE GENOMIC DNA]</scope>
    <source>
        <strain evidence="1 2">8244</strain>
    </source>
</reference>
<name>A0A090Z7P5_PAEMA</name>
<protein>
    <submittedName>
        <fullName evidence="1">Uncharacterized protein</fullName>
    </submittedName>
</protein>
<dbReference type="STRING" id="44252.DJ90_5683"/>
<dbReference type="PATRIC" id="fig|44252.3.peg.3917"/>
<organism evidence="1 2">
    <name type="scientific">Paenibacillus macerans</name>
    <name type="common">Bacillus macerans</name>
    <dbReference type="NCBI Taxonomy" id="44252"/>
    <lineage>
        <taxon>Bacteria</taxon>
        <taxon>Bacillati</taxon>
        <taxon>Bacillota</taxon>
        <taxon>Bacilli</taxon>
        <taxon>Bacillales</taxon>
        <taxon>Paenibacillaceae</taxon>
        <taxon>Paenibacillus</taxon>
    </lineage>
</organism>
<dbReference type="RefSeq" id="WP_036626007.1">
    <property type="nucleotide sequence ID" value="NZ_JAKOBR010000029.1"/>
</dbReference>